<dbReference type="RefSeq" id="WP_229980701.1">
    <property type="nucleotide sequence ID" value="NZ_JAJJPB010000001.1"/>
</dbReference>
<dbReference type="Pfam" id="PF02245">
    <property type="entry name" value="Pur_DNA_glyco"/>
    <property type="match status" value="1"/>
</dbReference>
<dbReference type="InterPro" id="IPR011034">
    <property type="entry name" value="Formyl_transferase-like_C_sf"/>
</dbReference>
<evidence type="ECO:0000313" key="8">
    <source>
        <dbReference type="Proteomes" id="UP001165422"/>
    </source>
</evidence>
<dbReference type="EC" id="3.2.2.-" evidence="5"/>
<dbReference type="Gene3D" id="3.10.300.10">
    <property type="entry name" value="Methylpurine-DNA glycosylase (MPG)"/>
    <property type="match status" value="1"/>
</dbReference>
<dbReference type="InterPro" id="IPR003180">
    <property type="entry name" value="MPG"/>
</dbReference>
<dbReference type="EMBL" id="JAJJPB010000001">
    <property type="protein sequence ID" value="MCC9293708.1"/>
    <property type="molecule type" value="Genomic_DNA"/>
</dbReference>
<evidence type="ECO:0000313" key="7">
    <source>
        <dbReference type="EMBL" id="MCC9293708.1"/>
    </source>
</evidence>
<organism evidence="7 8">
    <name type="scientific">Clostridium aromativorans</name>
    <dbReference type="NCBI Taxonomy" id="2836848"/>
    <lineage>
        <taxon>Bacteria</taxon>
        <taxon>Bacillati</taxon>
        <taxon>Bacillota</taxon>
        <taxon>Clostridia</taxon>
        <taxon>Eubacteriales</taxon>
        <taxon>Clostridiaceae</taxon>
        <taxon>Clostridium</taxon>
    </lineage>
</organism>
<dbReference type="SUPFAM" id="SSF50486">
    <property type="entry name" value="FMT C-terminal domain-like"/>
    <property type="match status" value="1"/>
</dbReference>
<dbReference type="PANTHER" id="PTHR10429">
    <property type="entry name" value="DNA-3-METHYLADENINE GLYCOSYLASE"/>
    <property type="match status" value="1"/>
</dbReference>
<dbReference type="GO" id="GO:0016798">
    <property type="term" value="F:hydrolase activity, acting on glycosyl bonds"/>
    <property type="evidence" value="ECO:0007669"/>
    <property type="project" value="UniProtKB-KW"/>
</dbReference>
<feature type="transmembrane region" description="Helical" evidence="6">
    <location>
        <begin position="65"/>
        <end position="83"/>
    </location>
</feature>
<keyword evidence="4 5" id="KW-0234">DNA repair</keyword>
<evidence type="ECO:0000256" key="5">
    <source>
        <dbReference type="HAMAP-Rule" id="MF_00527"/>
    </source>
</evidence>
<keyword evidence="8" id="KW-1185">Reference proteome</keyword>
<keyword evidence="6" id="KW-0812">Transmembrane</keyword>
<keyword evidence="6" id="KW-0472">Membrane</keyword>
<gene>
    <name evidence="7" type="ORF">LN736_02330</name>
</gene>
<dbReference type="InterPro" id="IPR036995">
    <property type="entry name" value="MPG_sf"/>
</dbReference>
<keyword evidence="3 5" id="KW-0378">Hydrolase</keyword>
<evidence type="ECO:0000256" key="6">
    <source>
        <dbReference type="SAM" id="Phobius"/>
    </source>
</evidence>
<dbReference type="PANTHER" id="PTHR10429:SF0">
    <property type="entry name" value="DNA-3-METHYLADENINE GLYCOSYLASE"/>
    <property type="match status" value="1"/>
</dbReference>
<dbReference type="NCBIfam" id="TIGR00567">
    <property type="entry name" value="3mg"/>
    <property type="match status" value="1"/>
</dbReference>
<keyword evidence="7" id="KW-0326">Glycosidase</keyword>
<name>A0ABS8N1N1_9CLOT</name>
<sequence>MKKLQRNFYNKDTLSVAKNLLGKILVHTINGKRLSGRIVETEAYKGITDKAAHSYGGRRTKRTEVMYGPCGFSYVYMIYGMYYCFNIVTEKKDIPEAVLIRAVEPLENLNEISLNRYNRLFSSLNKTQIKNLTNGPGKLCKGLAIGKTENKLDLYGNTLYIAEDNFSNFNIKNAKRIGISYAQEAADYPWRFYIENNIYVSVK</sequence>
<evidence type="ECO:0000256" key="4">
    <source>
        <dbReference type="ARBA" id="ARBA00023204"/>
    </source>
</evidence>
<accession>A0ABS8N1N1</accession>
<proteinExistence type="inferred from homology"/>
<dbReference type="Proteomes" id="UP001165422">
    <property type="component" value="Unassembled WGS sequence"/>
</dbReference>
<keyword evidence="2 5" id="KW-0227">DNA damage</keyword>
<reference evidence="7" key="1">
    <citation type="submission" date="2021-11" db="EMBL/GenBank/DDBJ databases">
        <authorList>
            <person name="Qingchun L."/>
            <person name="Dong Z."/>
            <person name="Zongwei Q."/>
            <person name="Jia Z."/>
            <person name="Duotao L."/>
        </authorList>
    </citation>
    <scope>NUCLEOTIDE SEQUENCE</scope>
    <source>
        <strain evidence="7">WLY-B-L2</strain>
    </source>
</reference>
<dbReference type="HAMAP" id="MF_00527">
    <property type="entry name" value="3MGH"/>
    <property type="match status" value="1"/>
</dbReference>
<dbReference type="NCBIfam" id="NF002001">
    <property type="entry name" value="PRK00802.1-1"/>
    <property type="match status" value="1"/>
</dbReference>
<evidence type="ECO:0000256" key="3">
    <source>
        <dbReference type="ARBA" id="ARBA00022801"/>
    </source>
</evidence>
<protein>
    <recommendedName>
        <fullName evidence="5">Putative 3-methyladenine DNA glycosylase</fullName>
        <ecNumber evidence="5">3.2.2.-</ecNumber>
    </recommendedName>
</protein>
<keyword evidence="6" id="KW-1133">Transmembrane helix</keyword>
<comment type="caution">
    <text evidence="7">The sequence shown here is derived from an EMBL/GenBank/DDBJ whole genome shotgun (WGS) entry which is preliminary data.</text>
</comment>
<evidence type="ECO:0000256" key="1">
    <source>
        <dbReference type="ARBA" id="ARBA00009232"/>
    </source>
</evidence>
<evidence type="ECO:0000256" key="2">
    <source>
        <dbReference type="ARBA" id="ARBA00022763"/>
    </source>
</evidence>
<dbReference type="CDD" id="cd00540">
    <property type="entry name" value="AAG"/>
    <property type="match status" value="1"/>
</dbReference>
<comment type="similarity">
    <text evidence="1 5">Belongs to the DNA glycosylase MPG family.</text>
</comment>